<dbReference type="Pfam" id="PF00196">
    <property type="entry name" value="GerE"/>
    <property type="match status" value="1"/>
</dbReference>
<evidence type="ECO:0000256" key="3">
    <source>
        <dbReference type="PROSITE-ProRule" id="PRU00169"/>
    </source>
</evidence>
<evidence type="ECO:0000256" key="2">
    <source>
        <dbReference type="ARBA" id="ARBA00023125"/>
    </source>
</evidence>
<dbReference type="AlphaFoldDB" id="A0A853DEW8"/>
<dbReference type="InterPro" id="IPR001789">
    <property type="entry name" value="Sig_transdc_resp-reg_receiver"/>
</dbReference>
<feature type="modified residue" description="4-aspartylphosphate" evidence="3">
    <location>
        <position position="79"/>
    </location>
</feature>
<dbReference type="GO" id="GO:0003677">
    <property type="term" value="F:DNA binding"/>
    <property type="evidence" value="ECO:0007669"/>
    <property type="project" value="UniProtKB-KW"/>
</dbReference>
<dbReference type="InterPro" id="IPR011006">
    <property type="entry name" value="CheY-like_superfamily"/>
</dbReference>
<dbReference type="EMBL" id="JACCFW010000001">
    <property type="protein sequence ID" value="NYJ76022.1"/>
    <property type="molecule type" value="Genomic_DNA"/>
</dbReference>
<dbReference type="RefSeq" id="WP_179483124.1">
    <property type="nucleotide sequence ID" value="NZ_JACCFW010000001.1"/>
</dbReference>
<dbReference type="InterPro" id="IPR016032">
    <property type="entry name" value="Sig_transdc_resp-reg_C-effctor"/>
</dbReference>
<keyword evidence="2 7" id="KW-0238">DNA-binding</keyword>
<dbReference type="PRINTS" id="PR00038">
    <property type="entry name" value="HTHLUXR"/>
</dbReference>
<dbReference type="PANTHER" id="PTHR43214">
    <property type="entry name" value="TWO-COMPONENT RESPONSE REGULATOR"/>
    <property type="match status" value="1"/>
</dbReference>
<name>A0A853DEW8_9MICO</name>
<keyword evidence="1 3" id="KW-0597">Phosphoprotein</keyword>
<dbReference type="CDD" id="cd06170">
    <property type="entry name" value="LuxR_C_like"/>
    <property type="match status" value="1"/>
</dbReference>
<dbReference type="PROSITE" id="PS50043">
    <property type="entry name" value="HTH_LUXR_2"/>
    <property type="match status" value="1"/>
</dbReference>
<dbReference type="NCBIfam" id="NF047785">
    <property type="entry name" value="respo_reg_MadR"/>
    <property type="match status" value="1"/>
</dbReference>
<dbReference type="SUPFAM" id="SSF52172">
    <property type="entry name" value="CheY-like"/>
    <property type="match status" value="1"/>
</dbReference>
<feature type="domain" description="Response regulatory" evidence="6">
    <location>
        <begin position="28"/>
        <end position="147"/>
    </location>
</feature>
<dbReference type="PROSITE" id="PS50110">
    <property type="entry name" value="RESPONSE_REGULATORY"/>
    <property type="match status" value="1"/>
</dbReference>
<evidence type="ECO:0000256" key="4">
    <source>
        <dbReference type="SAM" id="MobiDB-lite"/>
    </source>
</evidence>
<dbReference type="GO" id="GO:0006355">
    <property type="term" value="P:regulation of DNA-templated transcription"/>
    <property type="evidence" value="ECO:0007669"/>
    <property type="project" value="InterPro"/>
</dbReference>
<dbReference type="InterPro" id="IPR000792">
    <property type="entry name" value="Tscrpt_reg_LuxR_C"/>
</dbReference>
<dbReference type="GO" id="GO:0000160">
    <property type="term" value="P:phosphorelay signal transduction system"/>
    <property type="evidence" value="ECO:0007669"/>
    <property type="project" value="InterPro"/>
</dbReference>
<dbReference type="InterPro" id="IPR058245">
    <property type="entry name" value="NreC/VraR/RcsB-like_REC"/>
</dbReference>
<dbReference type="Gene3D" id="3.40.50.2300">
    <property type="match status" value="1"/>
</dbReference>
<dbReference type="Proteomes" id="UP000571817">
    <property type="component" value="Unassembled WGS sequence"/>
</dbReference>
<organism evidence="7 8">
    <name type="scientific">Allobranchiibius huperziae</name>
    <dbReference type="NCBI Taxonomy" id="1874116"/>
    <lineage>
        <taxon>Bacteria</taxon>
        <taxon>Bacillati</taxon>
        <taxon>Actinomycetota</taxon>
        <taxon>Actinomycetes</taxon>
        <taxon>Micrococcales</taxon>
        <taxon>Dermacoccaceae</taxon>
        <taxon>Allobranchiibius</taxon>
    </lineage>
</organism>
<evidence type="ECO:0000259" key="6">
    <source>
        <dbReference type="PROSITE" id="PS50110"/>
    </source>
</evidence>
<feature type="region of interest" description="Disordered" evidence="4">
    <location>
        <begin position="1"/>
        <end position="21"/>
    </location>
</feature>
<evidence type="ECO:0000256" key="1">
    <source>
        <dbReference type="ARBA" id="ARBA00022553"/>
    </source>
</evidence>
<dbReference type="CDD" id="cd17535">
    <property type="entry name" value="REC_NarL-like"/>
    <property type="match status" value="1"/>
</dbReference>
<dbReference type="PANTHER" id="PTHR43214:SF43">
    <property type="entry name" value="TWO-COMPONENT RESPONSE REGULATOR"/>
    <property type="match status" value="1"/>
</dbReference>
<accession>A0A853DEW8</accession>
<comment type="caution">
    <text evidence="7">The sequence shown here is derived from an EMBL/GenBank/DDBJ whole genome shotgun (WGS) entry which is preliminary data.</text>
</comment>
<gene>
    <name evidence="7" type="ORF">HNR15_002985</name>
</gene>
<dbReference type="SMART" id="SM00421">
    <property type="entry name" value="HTH_LUXR"/>
    <property type="match status" value="1"/>
</dbReference>
<protein>
    <submittedName>
        <fullName evidence="7">DNA-binding NarL/FixJ family response regulator</fullName>
    </submittedName>
</protein>
<dbReference type="Pfam" id="PF00072">
    <property type="entry name" value="Response_reg"/>
    <property type="match status" value="1"/>
</dbReference>
<feature type="domain" description="HTH luxR-type" evidence="5">
    <location>
        <begin position="168"/>
        <end position="233"/>
    </location>
</feature>
<evidence type="ECO:0000313" key="8">
    <source>
        <dbReference type="Proteomes" id="UP000571817"/>
    </source>
</evidence>
<keyword evidence="8" id="KW-1185">Reference proteome</keyword>
<feature type="compositionally biased region" description="Basic and acidic residues" evidence="4">
    <location>
        <begin position="7"/>
        <end position="19"/>
    </location>
</feature>
<dbReference type="SMART" id="SM00448">
    <property type="entry name" value="REC"/>
    <property type="match status" value="1"/>
</dbReference>
<evidence type="ECO:0000313" key="7">
    <source>
        <dbReference type="EMBL" id="NYJ76022.1"/>
    </source>
</evidence>
<dbReference type="InterPro" id="IPR039420">
    <property type="entry name" value="WalR-like"/>
</dbReference>
<dbReference type="SUPFAM" id="SSF46894">
    <property type="entry name" value="C-terminal effector domain of the bipartite response regulators"/>
    <property type="match status" value="1"/>
</dbReference>
<proteinExistence type="predicted"/>
<reference evidence="7 8" key="1">
    <citation type="submission" date="2020-07" db="EMBL/GenBank/DDBJ databases">
        <title>Sequencing the genomes of 1000 actinobacteria strains.</title>
        <authorList>
            <person name="Klenk H.-P."/>
        </authorList>
    </citation>
    <scope>NUCLEOTIDE SEQUENCE [LARGE SCALE GENOMIC DNA]</scope>
    <source>
        <strain evidence="7 8">DSM 29531</strain>
    </source>
</reference>
<sequence length="235" mass="25155">MSSTAGREQDTRASDDDARSTPAGAPLRVVLVDDHAIVRHGLRAVLSREPDLEVVGEAATPDEARAVIGHLHPDIVLLDLKLSTTHEAEGLVLCEQLTAAYPRIGVLVLTTFIDDALVLQAVRVGARGYVVKDVDTSALLRAIRDVGAGKSAFDAHSAAAMVRGLNAPTPSSDQLTEREREVLALLARGLSNRQIGSRLYVAETTAKFHVGNILRKLGVSRRTEAVYEASKRGVL</sequence>
<evidence type="ECO:0000259" key="5">
    <source>
        <dbReference type="PROSITE" id="PS50043"/>
    </source>
</evidence>